<dbReference type="Pfam" id="PF01400">
    <property type="entry name" value="Astacin"/>
    <property type="match status" value="1"/>
</dbReference>
<feature type="binding site" evidence="1">
    <location>
        <position position="190"/>
    </location>
    <ligand>
        <name>Zn(2+)</name>
        <dbReference type="ChEBI" id="CHEBI:29105"/>
        <note>catalytic</note>
    </ligand>
</feature>
<feature type="chain" id="PRO_5015313562" evidence="3">
    <location>
        <begin position="18"/>
        <end position="374"/>
    </location>
</feature>
<dbReference type="InterPro" id="IPR001506">
    <property type="entry name" value="Peptidase_M12A"/>
</dbReference>
<keyword evidence="1" id="KW-0862">Zinc</keyword>
<dbReference type="InterPro" id="IPR034035">
    <property type="entry name" value="Astacin-like_dom"/>
</dbReference>
<dbReference type="EMBL" id="CP028136">
    <property type="protein sequence ID" value="AVR46934.1"/>
    <property type="molecule type" value="Genomic_DNA"/>
</dbReference>
<dbReference type="Gene3D" id="3.40.390.10">
    <property type="entry name" value="Collagenase (Catalytic Domain)"/>
    <property type="match status" value="1"/>
</dbReference>
<keyword evidence="1" id="KW-0378">Hydrolase</keyword>
<dbReference type="InterPro" id="IPR006026">
    <property type="entry name" value="Peptidase_Metallo"/>
</dbReference>
<dbReference type="RefSeq" id="WP_107013705.1">
    <property type="nucleotide sequence ID" value="NZ_CP028136.1"/>
</dbReference>
<dbReference type="PRINTS" id="PR00480">
    <property type="entry name" value="ASTACIN"/>
</dbReference>
<evidence type="ECO:0000259" key="4">
    <source>
        <dbReference type="PROSITE" id="PS51864"/>
    </source>
</evidence>
<feature type="domain" description="Peptidase M12A" evidence="4">
    <location>
        <begin position="103"/>
        <end position="294"/>
    </location>
</feature>
<keyword evidence="1" id="KW-0479">Metal-binding</keyword>
<dbReference type="CDD" id="cd04280">
    <property type="entry name" value="ZnMc_astacin_like"/>
    <property type="match status" value="1"/>
</dbReference>
<dbReference type="Proteomes" id="UP000241507">
    <property type="component" value="Chromosome"/>
</dbReference>
<feature type="binding site" evidence="1">
    <location>
        <position position="194"/>
    </location>
    <ligand>
        <name>Zn(2+)</name>
        <dbReference type="ChEBI" id="CHEBI:29105"/>
        <note>catalytic</note>
    </ligand>
</feature>
<accession>A0A2R3Z9S6</accession>
<evidence type="ECO:0000313" key="6">
    <source>
        <dbReference type="Proteomes" id="UP000241507"/>
    </source>
</evidence>
<dbReference type="GO" id="GO:0008270">
    <property type="term" value="F:zinc ion binding"/>
    <property type="evidence" value="ECO:0007669"/>
    <property type="project" value="UniProtKB-UniRule"/>
</dbReference>
<keyword evidence="3" id="KW-0732">Signal</keyword>
<organism evidence="5 6">
    <name type="scientific">Christiangramia fulva</name>
    <dbReference type="NCBI Taxonomy" id="2126553"/>
    <lineage>
        <taxon>Bacteria</taxon>
        <taxon>Pseudomonadati</taxon>
        <taxon>Bacteroidota</taxon>
        <taxon>Flavobacteriia</taxon>
        <taxon>Flavobacteriales</taxon>
        <taxon>Flavobacteriaceae</taxon>
        <taxon>Christiangramia</taxon>
    </lineage>
</organism>
<dbReference type="PROSITE" id="PS51257">
    <property type="entry name" value="PROKAR_LIPOPROTEIN"/>
    <property type="match status" value="1"/>
</dbReference>
<keyword evidence="1" id="KW-0482">Metalloprotease</keyword>
<dbReference type="SMART" id="SM00235">
    <property type="entry name" value="ZnMc"/>
    <property type="match status" value="1"/>
</dbReference>
<protein>
    <submittedName>
        <fullName evidence="5">Peptidase M12</fullName>
    </submittedName>
</protein>
<feature type="signal peptide" evidence="3">
    <location>
        <begin position="1"/>
        <end position="17"/>
    </location>
</feature>
<sequence length="374" mass="41358">MKSAKLLLGVAVFGLFACSQEPLETSQDNSVNASFKDDFTEMAFPDQFGDPVDVYFGERKLPVESINGKYVYQGDILLPENRTSFKPLGLILDPGILPQPVTRSVGRTQFIWPNNTVFYEIDPSLPNQARVLDAMRHWEANTAVRFVQHTSESNYIYFTPGSGCSSYVGMVGGRQNITLADACSTGNAIHEIGHAVGLWHEQSRVDRDNAIIINYDNIVSGREYNFYTYQEAGWDGAEYTSNLDFGSIMLYSSYSFSANGLPTITKLDGSTFYAQRSGLSAGDIEGINVLYPGPVDTSSSSTTTDTSLGTTDTSGTTTTTTGGTTTTTTTNYINGETYTIEGVTVLRKDDKWWVFKGKQWREVELISGHWRYVR</sequence>
<dbReference type="GO" id="GO:0006508">
    <property type="term" value="P:proteolysis"/>
    <property type="evidence" value="ECO:0007669"/>
    <property type="project" value="UniProtKB-KW"/>
</dbReference>
<dbReference type="AlphaFoldDB" id="A0A2R3Z9S6"/>
<evidence type="ECO:0000313" key="5">
    <source>
        <dbReference type="EMBL" id="AVR46934.1"/>
    </source>
</evidence>
<dbReference type="PANTHER" id="PTHR10127">
    <property type="entry name" value="DISCOIDIN, CUB, EGF, LAMININ , AND ZINC METALLOPROTEASE DOMAIN CONTAINING"/>
    <property type="match status" value="1"/>
</dbReference>
<proteinExistence type="predicted"/>
<dbReference type="InterPro" id="IPR024079">
    <property type="entry name" value="MetalloPept_cat_dom_sf"/>
</dbReference>
<feature type="compositionally biased region" description="Low complexity" evidence="2">
    <location>
        <begin position="296"/>
        <end position="328"/>
    </location>
</feature>
<keyword evidence="1" id="KW-0645">Protease</keyword>
<dbReference type="PANTHER" id="PTHR10127:SF850">
    <property type="entry name" value="METALLOENDOPEPTIDASE"/>
    <property type="match status" value="1"/>
</dbReference>
<comment type="caution">
    <text evidence="1">Lacks conserved residue(s) required for the propagation of feature annotation.</text>
</comment>
<evidence type="ECO:0000256" key="2">
    <source>
        <dbReference type="SAM" id="MobiDB-lite"/>
    </source>
</evidence>
<dbReference type="OrthoDB" id="8455098at2"/>
<feature type="region of interest" description="Disordered" evidence="2">
    <location>
        <begin position="295"/>
        <end position="328"/>
    </location>
</feature>
<evidence type="ECO:0000256" key="1">
    <source>
        <dbReference type="PROSITE-ProRule" id="PRU01211"/>
    </source>
</evidence>
<dbReference type="GO" id="GO:0004222">
    <property type="term" value="F:metalloendopeptidase activity"/>
    <property type="evidence" value="ECO:0007669"/>
    <property type="project" value="UniProtKB-UniRule"/>
</dbReference>
<dbReference type="PROSITE" id="PS51864">
    <property type="entry name" value="ASTACIN"/>
    <property type="match status" value="1"/>
</dbReference>
<name>A0A2R3Z9S6_9FLAO</name>
<keyword evidence="6" id="KW-1185">Reference proteome</keyword>
<evidence type="ECO:0000256" key="3">
    <source>
        <dbReference type="SAM" id="SignalP"/>
    </source>
</evidence>
<comment type="cofactor">
    <cofactor evidence="1">
        <name>Zn(2+)</name>
        <dbReference type="ChEBI" id="CHEBI:29105"/>
    </cofactor>
    <text evidence="1">Binds 1 zinc ion per subunit.</text>
</comment>
<dbReference type="KEGG" id="grs:C7S20_17625"/>
<dbReference type="SUPFAM" id="SSF55486">
    <property type="entry name" value="Metalloproteases ('zincins'), catalytic domain"/>
    <property type="match status" value="1"/>
</dbReference>
<reference evidence="6" key="1">
    <citation type="submission" date="2018-03" db="EMBL/GenBank/DDBJ databases">
        <title>Gramella fulva sp. nov., isolated from a dry surface of tidal flat.</title>
        <authorList>
            <person name="Hwang S.H."/>
            <person name="Hwang W.M."/>
            <person name="Kang K."/>
            <person name="Ahn T.-Y."/>
        </authorList>
    </citation>
    <scope>NUCLEOTIDE SEQUENCE [LARGE SCALE GENOMIC DNA]</scope>
    <source>
        <strain evidence="6">SH35</strain>
    </source>
</reference>
<gene>
    <name evidence="5" type="ORF">C7S20_17625</name>
</gene>
<feature type="active site" evidence="1">
    <location>
        <position position="191"/>
    </location>
</feature>
<feature type="binding site" evidence="1">
    <location>
        <position position="200"/>
    </location>
    <ligand>
        <name>Zn(2+)</name>
        <dbReference type="ChEBI" id="CHEBI:29105"/>
        <note>catalytic</note>
    </ligand>
</feature>